<evidence type="ECO:0000313" key="2">
    <source>
        <dbReference type="Proteomes" id="UP000828390"/>
    </source>
</evidence>
<name>A0A9D4CTK6_DREPO</name>
<evidence type="ECO:0000313" key="1">
    <source>
        <dbReference type="EMBL" id="KAH3730417.1"/>
    </source>
</evidence>
<dbReference type="EMBL" id="JAIWYP010000012">
    <property type="protein sequence ID" value="KAH3730417.1"/>
    <property type="molecule type" value="Genomic_DNA"/>
</dbReference>
<reference evidence="1" key="2">
    <citation type="submission" date="2020-11" db="EMBL/GenBank/DDBJ databases">
        <authorList>
            <person name="McCartney M.A."/>
            <person name="Auch B."/>
            <person name="Kono T."/>
            <person name="Mallez S."/>
            <person name="Becker A."/>
            <person name="Gohl D.M."/>
            <person name="Silverstein K.A.T."/>
            <person name="Koren S."/>
            <person name="Bechman K.B."/>
            <person name="Herman A."/>
            <person name="Abrahante J.E."/>
            <person name="Garbe J."/>
        </authorList>
    </citation>
    <scope>NUCLEOTIDE SEQUENCE</scope>
    <source>
        <strain evidence="1">Duluth1</strain>
        <tissue evidence="1">Whole animal</tissue>
    </source>
</reference>
<dbReference type="AlphaFoldDB" id="A0A9D4CTK6"/>
<comment type="caution">
    <text evidence="1">The sequence shown here is derived from an EMBL/GenBank/DDBJ whole genome shotgun (WGS) entry which is preliminary data.</text>
</comment>
<accession>A0A9D4CTK6</accession>
<protein>
    <submittedName>
        <fullName evidence="1">Uncharacterized protein</fullName>
    </submittedName>
</protein>
<reference evidence="1" key="1">
    <citation type="journal article" date="2019" name="bioRxiv">
        <title>The Genome of the Zebra Mussel, Dreissena polymorpha: A Resource for Invasive Species Research.</title>
        <authorList>
            <person name="McCartney M.A."/>
            <person name="Auch B."/>
            <person name="Kono T."/>
            <person name="Mallez S."/>
            <person name="Zhang Y."/>
            <person name="Obille A."/>
            <person name="Becker A."/>
            <person name="Abrahante J.E."/>
            <person name="Garbe J."/>
            <person name="Badalamenti J.P."/>
            <person name="Herman A."/>
            <person name="Mangelson H."/>
            <person name="Liachko I."/>
            <person name="Sullivan S."/>
            <person name="Sone E.D."/>
            <person name="Koren S."/>
            <person name="Silverstein K.A.T."/>
            <person name="Beckman K.B."/>
            <person name="Gohl D.M."/>
        </authorList>
    </citation>
    <scope>NUCLEOTIDE SEQUENCE</scope>
    <source>
        <strain evidence="1">Duluth1</strain>
        <tissue evidence="1">Whole animal</tissue>
    </source>
</reference>
<keyword evidence="2" id="KW-1185">Reference proteome</keyword>
<sequence length="71" mass="8157">MYLMEYGPDYTLTVTLGNQGDHNTQERLQSLYSLILSASHELDPYSRNRIPYFLLPTICYLTVPSADIEDV</sequence>
<dbReference type="Proteomes" id="UP000828390">
    <property type="component" value="Unassembled WGS sequence"/>
</dbReference>
<gene>
    <name evidence="1" type="ORF">DPMN_056403</name>
</gene>
<proteinExistence type="predicted"/>
<organism evidence="1 2">
    <name type="scientific">Dreissena polymorpha</name>
    <name type="common">Zebra mussel</name>
    <name type="synonym">Mytilus polymorpha</name>
    <dbReference type="NCBI Taxonomy" id="45954"/>
    <lineage>
        <taxon>Eukaryota</taxon>
        <taxon>Metazoa</taxon>
        <taxon>Spiralia</taxon>
        <taxon>Lophotrochozoa</taxon>
        <taxon>Mollusca</taxon>
        <taxon>Bivalvia</taxon>
        <taxon>Autobranchia</taxon>
        <taxon>Heteroconchia</taxon>
        <taxon>Euheterodonta</taxon>
        <taxon>Imparidentia</taxon>
        <taxon>Neoheterodontei</taxon>
        <taxon>Myida</taxon>
        <taxon>Dreissenoidea</taxon>
        <taxon>Dreissenidae</taxon>
        <taxon>Dreissena</taxon>
    </lineage>
</organism>